<evidence type="ECO:0000256" key="3">
    <source>
        <dbReference type="ARBA" id="ARBA00022692"/>
    </source>
</evidence>
<evidence type="ECO:0000256" key="1">
    <source>
        <dbReference type="ARBA" id="ARBA00004651"/>
    </source>
</evidence>
<dbReference type="Pfam" id="PF01618">
    <property type="entry name" value="MotA_ExbB"/>
    <property type="match status" value="1"/>
</dbReference>
<evidence type="ECO:0000256" key="6">
    <source>
        <dbReference type="RuleBase" id="RU004057"/>
    </source>
</evidence>
<comment type="subcellular location">
    <subcellularLocation>
        <location evidence="1">Cell membrane</location>
        <topology evidence="1">Multi-pass membrane protein</topology>
    </subcellularLocation>
    <subcellularLocation>
        <location evidence="6">Membrane</location>
        <topology evidence="6">Multi-pass membrane protein</topology>
    </subcellularLocation>
</comment>
<feature type="transmembrane region" description="Helical" evidence="7">
    <location>
        <begin position="117"/>
        <end position="138"/>
    </location>
</feature>
<sequence>MPTGLLTPFLDADPIVKGVMVLLVLASVGCWTVILEKSWRMLQLRRRLGAFDAWRRGVQAGRPALAGTAKTVAEAGLAAWRDQDTDEARAERRERIERSMRLSLNAQLRELEWGLPFLASVGSVTPFIGLFGTVWGIMRSFSSIAASQDTSLAVVAPGIAEALSATALGLFAAIPAVLAYNHFVTELDRSGKRFGTGIAELAERFARERPGAAAGMVD</sequence>
<comment type="similarity">
    <text evidence="6">Belongs to the exbB/tolQ family.</text>
</comment>
<evidence type="ECO:0000259" key="8">
    <source>
        <dbReference type="Pfam" id="PF01618"/>
    </source>
</evidence>
<keyword evidence="5 7" id="KW-0472">Membrane</keyword>
<dbReference type="PANTHER" id="PTHR30625:SF3">
    <property type="entry name" value="TOL-PAL SYSTEM PROTEIN TOLQ"/>
    <property type="match status" value="1"/>
</dbReference>
<dbReference type="Proteomes" id="UP001242480">
    <property type="component" value="Unassembled WGS sequence"/>
</dbReference>
<dbReference type="PANTHER" id="PTHR30625">
    <property type="entry name" value="PROTEIN TOLQ"/>
    <property type="match status" value="1"/>
</dbReference>
<gene>
    <name evidence="9" type="ORF">QO011_004994</name>
</gene>
<evidence type="ECO:0000256" key="7">
    <source>
        <dbReference type="SAM" id="Phobius"/>
    </source>
</evidence>
<keyword evidence="4 7" id="KW-1133">Transmembrane helix</keyword>
<feature type="transmembrane region" description="Helical" evidence="7">
    <location>
        <begin position="15"/>
        <end position="35"/>
    </location>
</feature>
<proteinExistence type="inferred from homology"/>
<evidence type="ECO:0000313" key="9">
    <source>
        <dbReference type="EMBL" id="MDQ0471967.1"/>
    </source>
</evidence>
<name>A0ABU0JCF3_9HYPH</name>
<dbReference type="InterPro" id="IPR002898">
    <property type="entry name" value="MotA_ExbB_proton_chnl"/>
</dbReference>
<comment type="caution">
    <text evidence="9">The sequence shown here is derived from an EMBL/GenBank/DDBJ whole genome shotgun (WGS) entry which is preliminary data.</text>
</comment>
<feature type="domain" description="MotA/TolQ/ExbB proton channel" evidence="8">
    <location>
        <begin position="88"/>
        <end position="190"/>
    </location>
</feature>
<keyword evidence="3 7" id="KW-0812">Transmembrane</keyword>
<dbReference type="RefSeq" id="WP_307277972.1">
    <property type="nucleotide sequence ID" value="NZ_JAUSVX010000010.1"/>
</dbReference>
<protein>
    <submittedName>
        <fullName evidence="9">Biopolymer transport protein ExbB/TolQ</fullName>
    </submittedName>
</protein>
<keyword evidence="10" id="KW-1185">Reference proteome</keyword>
<organism evidence="9 10">
    <name type="scientific">Labrys wisconsinensis</name>
    <dbReference type="NCBI Taxonomy" id="425677"/>
    <lineage>
        <taxon>Bacteria</taxon>
        <taxon>Pseudomonadati</taxon>
        <taxon>Pseudomonadota</taxon>
        <taxon>Alphaproteobacteria</taxon>
        <taxon>Hyphomicrobiales</taxon>
        <taxon>Xanthobacteraceae</taxon>
        <taxon>Labrys</taxon>
    </lineage>
</organism>
<accession>A0ABU0JCF3</accession>
<keyword evidence="2" id="KW-1003">Cell membrane</keyword>
<dbReference type="InterPro" id="IPR050790">
    <property type="entry name" value="ExbB/TolQ_transport"/>
</dbReference>
<keyword evidence="6" id="KW-0813">Transport</keyword>
<feature type="transmembrane region" description="Helical" evidence="7">
    <location>
        <begin position="158"/>
        <end position="183"/>
    </location>
</feature>
<evidence type="ECO:0000256" key="4">
    <source>
        <dbReference type="ARBA" id="ARBA00022989"/>
    </source>
</evidence>
<evidence type="ECO:0000256" key="2">
    <source>
        <dbReference type="ARBA" id="ARBA00022475"/>
    </source>
</evidence>
<keyword evidence="6" id="KW-0653">Protein transport</keyword>
<evidence type="ECO:0000313" key="10">
    <source>
        <dbReference type="Proteomes" id="UP001242480"/>
    </source>
</evidence>
<reference evidence="9 10" key="1">
    <citation type="submission" date="2023-07" db="EMBL/GenBank/DDBJ databases">
        <title>Genomic Encyclopedia of Type Strains, Phase IV (KMG-IV): sequencing the most valuable type-strain genomes for metagenomic binning, comparative biology and taxonomic classification.</title>
        <authorList>
            <person name="Goeker M."/>
        </authorList>
    </citation>
    <scope>NUCLEOTIDE SEQUENCE [LARGE SCALE GENOMIC DNA]</scope>
    <source>
        <strain evidence="9 10">DSM 19619</strain>
    </source>
</reference>
<dbReference type="EMBL" id="JAUSVX010000010">
    <property type="protein sequence ID" value="MDQ0471967.1"/>
    <property type="molecule type" value="Genomic_DNA"/>
</dbReference>
<evidence type="ECO:0000256" key="5">
    <source>
        <dbReference type="ARBA" id="ARBA00023136"/>
    </source>
</evidence>